<accession>A0A1J9PZC6</accession>
<feature type="compositionally biased region" description="Polar residues" evidence="1">
    <location>
        <begin position="36"/>
        <end position="54"/>
    </location>
</feature>
<evidence type="ECO:0000313" key="2">
    <source>
        <dbReference type="EMBL" id="OJD21681.1"/>
    </source>
</evidence>
<organism evidence="2 3">
    <name type="scientific">Blastomyces percursus</name>
    <dbReference type="NCBI Taxonomy" id="1658174"/>
    <lineage>
        <taxon>Eukaryota</taxon>
        <taxon>Fungi</taxon>
        <taxon>Dikarya</taxon>
        <taxon>Ascomycota</taxon>
        <taxon>Pezizomycotina</taxon>
        <taxon>Eurotiomycetes</taxon>
        <taxon>Eurotiomycetidae</taxon>
        <taxon>Onygenales</taxon>
        <taxon>Ajellomycetaceae</taxon>
        <taxon>Blastomyces</taxon>
    </lineage>
</organism>
<sequence>SELLASFLPSVVPYPRQNKPNKRVAAPALPSPPPGQQITSPTPTQDATIRPSSQSHRRRTLLGASSCSPPLSDIAVPSSGIKSYLAVRGTIQGSAGSGCNQPSISLILSPTPSSPRQLCCFVVYYRGRRACFISYVSGDSEMWLYV</sequence>
<comment type="caution">
    <text evidence="2">The sequence shown here is derived from an EMBL/GenBank/DDBJ whole genome shotgun (WGS) entry which is preliminary data.</text>
</comment>
<gene>
    <name evidence="2" type="ORF">ACJ73_06980</name>
</gene>
<dbReference type="VEuPathDB" id="FungiDB:ACJ73_06980"/>
<reference evidence="2 3" key="1">
    <citation type="submission" date="2015-08" db="EMBL/GenBank/DDBJ databases">
        <title>Emmonsia species relationships and genome sequence.</title>
        <authorList>
            <person name="Cuomo C.A."/>
            <person name="Schwartz I.S."/>
            <person name="Kenyon C."/>
            <person name="De Hoog G.S."/>
            <person name="Govender N.P."/>
            <person name="Botha A."/>
            <person name="Moreno L."/>
            <person name="De Vries M."/>
            <person name="Munoz J.F."/>
            <person name="Stielow J.B."/>
        </authorList>
    </citation>
    <scope>NUCLEOTIDE SEQUENCE [LARGE SCALE GENOMIC DNA]</scope>
    <source>
        <strain evidence="2 3">EI222</strain>
    </source>
</reference>
<dbReference type="EMBL" id="LGTZ01001322">
    <property type="protein sequence ID" value="OJD21681.1"/>
    <property type="molecule type" value="Genomic_DNA"/>
</dbReference>
<protein>
    <submittedName>
        <fullName evidence="2">Uncharacterized protein</fullName>
    </submittedName>
</protein>
<evidence type="ECO:0000313" key="3">
    <source>
        <dbReference type="Proteomes" id="UP000242791"/>
    </source>
</evidence>
<proteinExistence type="predicted"/>
<evidence type="ECO:0000256" key="1">
    <source>
        <dbReference type="SAM" id="MobiDB-lite"/>
    </source>
</evidence>
<keyword evidence="3" id="KW-1185">Reference proteome</keyword>
<name>A0A1J9PZC6_9EURO</name>
<dbReference type="AlphaFoldDB" id="A0A1J9PZC6"/>
<feature type="non-terminal residue" evidence="2">
    <location>
        <position position="1"/>
    </location>
</feature>
<dbReference type="Proteomes" id="UP000242791">
    <property type="component" value="Unassembled WGS sequence"/>
</dbReference>
<feature type="region of interest" description="Disordered" evidence="1">
    <location>
        <begin position="10"/>
        <end position="71"/>
    </location>
</feature>